<accession>A0A552WZ09</accession>
<dbReference type="AlphaFoldDB" id="A0A552WZ09"/>
<dbReference type="Proteomes" id="UP000320359">
    <property type="component" value="Unassembled WGS sequence"/>
</dbReference>
<name>A0A552WZ09_9GAMM</name>
<protein>
    <submittedName>
        <fullName evidence="2">Uncharacterized protein</fullName>
    </submittedName>
</protein>
<comment type="caution">
    <text evidence="2">The sequence shown here is derived from an EMBL/GenBank/DDBJ whole genome shotgun (WGS) entry which is preliminary data.</text>
</comment>
<evidence type="ECO:0000313" key="3">
    <source>
        <dbReference type="Proteomes" id="UP000320359"/>
    </source>
</evidence>
<organism evidence="2 3">
    <name type="scientific">Aliidiomarina halalkaliphila</name>
    <dbReference type="NCBI Taxonomy" id="2593535"/>
    <lineage>
        <taxon>Bacteria</taxon>
        <taxon>Pseudomonadati</taxon>
        <taxon>Pseudomonadota</taxon>
        <taxon>Gammaproteobacteria</taxon>
        <taxon>Alteromonadales</taxon>
        <taxon>Idiomarinaceae</taxon>
        <taxon>Aliidiomarina</taxon>
    </lineage>
</organism>
<feature type="transmembrane region" description="Helical" evidence="1">
    <location>
        <begin position="12"/>
        <end position="32"/>
    </location>
</feature>
<keyword evidence="3" id="KW-1185">Reference proteome</keyword>
<proteinExistence type="predicted"/>
<sequence length="173" mass="18722">MSKKPSRSKRALGYLSGFILAVIFAGGLGSVIQTQFNLLAMSSIGPSIDFTTRLQVTGYDLVHFAPFLIGIMAVTFLFSLPVAHAFARIQKRQFIGWCAAGTGIGFWLALQLIDHLAPMPTLIAATRTSAGTFFMVMSAVSGGAVYAWLSRYFRRVLRGKVQPPETTVQGASE</sequence>
<feature type="transmembrane region" description="Helical" evidence="1">
    <location>
        <begin position="64"/>
        <end position="87"/>
    </location>
</feature>
<dbReference type="OrthoDB" id="7907428at2"/>
<feature type="transmembrane region" description="Helical" evidence="1">
    <location>
        <begin position="94"/>
        <end position="113"/>
    </location>
</feature>
<evidence type="ECO:0000256" key="1">
    <source>
        <dbReference type="SAM" id="Phobius"/>
    </source>
</evidence>
<evidence type="ECO:0000313" key="2">
    <source>
        <dbReference type="EMBL" id="TRW47974.1"/>
    </source>
</evidence>
<gene>
    <name evidence="2" type="ORF">FM042_11625</name>
</gene>
<dbReference type="EMBL" id="VJWL01000005">
    <property type="protein sequence ID" value="TRW47974.1"/>
    <property type="molecule type" value="Genomic_DNA"/>
</dbReference>
<keyword evidence="1" id="KW-1133">Transmembrane helix</keyword>
<reference evidence="2 3" key="1">
    <citation type="submission" date="2019-07" db="EMBL/GenBank/DDBJ databases">
        <authorList>
            <person name="Yang M."/>
            <person name="Zhao D."/>
            <person name="Xiang H."/>
        </authorList>
    </citation>
    <scope>NUCLEOTIDE SEQUENCE [LARGE SCALE GENOMIC DNA]</scope>
    <source>
        <strain evidence="2 3">IM1326</strain>
    </source>
</reference>
<dbReference type="RefSeq" id="WP_143236613.1">
    <property type="nucleotide sequence ID" value="NZ_VJWL01000005.1"/>
</dbReference>
<keyword evidence="1" id="KW-0472">Membrane</keyword>
<feature type="transmembrane region" description="Helical" evidence="1">
    <location>
        <begin position="133"/>
        <end position="149"/>
    </location>
</feature>
<keyword evidence="1" id="KW-0812">Transmembrane</keyword>